<dbReference type="InterPro" id="IPR036047">
    <property type="entry name" value="F-box-like_dom_sf"/>
</dbReference>
<organism evidence="1 2">
    <name type="scientific">Deinandra increscens subsp. villosa</name>
    <dbReference type="NCBI Taxonomy" id="3103831"/>
    <lineage>
        <taxon>Eukaryota</taxon>
        <taxon>Viridiplantae</taxon>
        <taxon>Streptophyta</taxon>
        <taxon>Embryophyta</taxon>
        <taxon>Tracheophyta</taxon>
        <taxon>Spermatophyta</taxon>
        <taxon>Magnoliopsida</taxon>
        <taxon>eudicotyledons</taxon>
        <taxon>Gunneridae</taxon>
        <taxon>Pentapetalae</taxon>
        <taxon>asterids</taxon>
        <taxon>campanulids</taxon>
        <taxon>Asterales</taxon>
        <taxon>Asteraceae</taxon>
        <taxon>Asteroideae</taxon>
        <taxon>Heliantheae alliance</taxon>
        <taxon>Madieae</taxon>
        <taxon>Madiinae</taxon>
        <taxon>Deinandra</taxon>
    </lineage>
</organism>
<evidence type="ECO:0000313" key="1">
    <source>
        <dbReference type="EMBL" id="KAK9072026.1"/>
    </source>
</evidence>
<gene>
    <name evidence="1" type="ORF">SSX86_008458</name>
</gene>
<accession>A0AAP0DBB0</accession>
<comment type="caution">
    <text evidence="1">The sequence shown here is derived from an EMBL/GenBank/DDBJ whole genome shotgun (WGS) entry which is preliminary data.</text>
</comment>
<evidence type="ECO:0000313" key="2">
    <source>
        <dbReference type="Proteomes" id="UP001408789"/>
    </source>
</evidence>
<dbReference type="EMBL" id="JBCNJP010000010">
    <property type="protein sequence ID" value="KAK9072026.1"/>
    <property type="molecule type" value="Genomic_DNA"/>
</dbReference>
<dbReference type="SUPFAM" id="SSF81383">
    <property type="entry name" value="F-box domain"/>
    <property type="match status" value="1"/>
</dbReference>
<name>A0AAP0DBB0_9ASTR</name>
<reference evidence="1 2" key="1">
    <citation type="submission" date="2024-04" db="EMBL/GenBank/DDBJ databases">
        <title>The reference genome of an endangered Asteraceae, Deinandra increscens subsp. villosa, native to the Central Coast of California.</title>
        <authorList>
            <person name="Guilliams M."/>
            <person name="Hasenstab-Lehman K."/>
            <person name="Meyer R."/>
            <person name="Mcevoy S."/>
        </authorList>
    </citation>
    <scope>NUCLEOTIDE SEQUENCE [LARGE SCALE GENOMIC DNA]</scope>
    <source>
        <tissue evidence="1">Leaf</tissue>
    </source>
</reference>
<dbReference type="Proteomes" id="UP001408789">
    <property type="component" value="Unassembled WGS sequence"/>
</dbReference>
<keyword evidence="2" id="KW-1185">Reference proteome</keyword>
<dbReference type="InterPro" id="IPR044809">
    <property type="entry name" value="AUF1-like"/>
</dbReference>
<protein>
    <recommendedName>
        <fullName evidence="3">F-box domain-containing protein</fullName>
    </recommendedName>
</protein>
<dbReference type="PANTHER" id="PTHR31215">
    <property type="entry name" value="OS05G0510400 PROTEIN-RELATED"/>
    <property type="match status" value="1"/>
</dbReference>
<proteinExistence type="predicted"/>
<dbReference type="Gene3D" id="3.80.10.10">
    <property type="entry name" value="Ribonuclease Inhibitor"/>
    <property type="match status" value="1"/>
</dbReference>
<dbReference type="InterPro" id="IPR032675">
    <property type="entry name" value="LRR_dom_sf"/>
</dbReference>
<dbReference type="SUPFAM" id="SSF52047">
    <property type="entry name" value="RNI-like"/>
    <property type="match status" value="1"/>
</dbReference>
<evidence type="ECO:0008006" key="3">
    <source>
        <dbReference type="Google" id="ProtNLM"/>
    </source>
</evidence>
<sequence length="445" mass="51112">MDKLHDSLLLQILSRLDDSADVARCRVASKAFNAVFPDLRSIHLVCSEKWFINSTSRVSNSRSTVSNSRPRVPNSQHHIKPLRAVFLDLISKLAVVESVCIDISKRIYFMSHSPGFDSDDFYLMDGRFAKEWLPRVSGSLKSLWLSAVSLYSDLHQSDVLPLISAYCHKLVNLKLDGVWLSVHNMNPMPMLTSLTLAFTPRLEDEHLNELNKCFPNLQVLNLLYNSGLQDPKIHLLNLKTCHFALFDDLQSLTLITPNLITLQIEYYKLTALHVEAPLLSNFYLETLWIESFFTGSLLSIFPVTTIENLTIDSKFFERRYTTDSKLTLGKVFTVFPNMSYLCIKSGAWSELEACLNQQDWEILDGMNGLKTMRAYLKKVDLSLTFSFLAFVLDQCVGLSEVRLLIHSDVIGSVSEHFRSKCMARWPRLNWRWGIWNKQREDSWIT</sequence>
<dbReference type="AlphaFoldDB" id="A0AAP0DBB0"/>